<comment type="caution">
    <text evidence="11">The sequence shown here is derived from an EMBL/GenBank/DDBJ whole genome shotgun (WGS) entry which is preliminary data.</text>
</comment>
<dbReference type="GO" id="GO:0005886">
    <property type="term" value="C:plasma membrane"/>
    <property type="evidence" value="ECO:0007669"/>
    <property type="project" value="UniProtKB-SubCell"/>
</dbReference>
<dbReference type="SUPFAM" id="SSF161098">
    <property type="entry name" value="MetI-like"/>
    <property type="match status" value="1"/>
</dbReference>
<keyword evidence="12" id="KW-1185">Reference proteome</keyword>
<dbReference type="GO" id="GO:0055085">
    <property type="term" value="P:transmembrane transport"/>
    <property type="evidence" value="ECO:0007669"/>
    <property type="project" value="InterPro"/>
</dbReference>
<dbReference type="InterPro" id="IPR000515">
    <property type="entry name" value="MetI-like"/>
</dbReference>
<feature type="transmembrane region" description="Helical" evidence="8">
    <location>
        <begin position="78"/>
        <end position="97"/>
    </location>
</feature>
<feature type="transmembrane region" description="Helical" evidence="8">
    <location>
        <begin position="135"/>
        <end position="152"/>
    </location>
</feature>
<dbReference type="GO" id="GO:0005524">
    <property type="term" value="F:ATP binding"/>
    <property type="evidence" value="ECO:0007669"/>
    <property type="project" value="UniProtKB-KW"/>
</dbReference>
<gene>
    <name evidence="11" type="ORF">EM932_06815</name>
</gene>
<dbReference type="InterPro" id="IPR003439">
    <property type="entry name" value="ABC_transporter-like_ATP-bd"/>
</dbReference>
<comment type="subcellular location">
    <subcellularLocation>
        <location evidence="1 8">Cell membrane</location>
        <topology evidence="1 8">Multi-pass membrane protein</topology>
    </subcellularLocation>
</comment>
<evidence type="ECO:0000313" key="11">
    <source>
        <dbReference type="EMBL" id="TGV03379.1"/>
    </source>
</evidence>
<evidence type="ECO:0000313" key="12">
    <source>
        <dbReference type="Proteomes" id="UP000307602"/>
    </source>
</evidence>
<evidence type="ECO:0000259" key="9">
    <source>
        <dbReference type="PROSITE" id="PS50893"/>
    </source>
</evidence>
<dbReference type="OrthoDB" id="9802264at2"/>
<dbReference type="PROSITE" id="PS50893">
    <property type="entry name" value="ABC_TRANSPORTER_2"/>
    <property type="match status" value="1"/>
</dbReference>
<reference evidence="11 12" key="1">
    <citation type="submission" date="2019-04" db="EMBL/GenBank/DDBJ databases">
        <authorList>
            <person name="Liu A."/>
        </authorList>
    </citation>
    <scope>NUCLEOTIDE SEQUENCE [LARGE SCALE GENOMIC DNA]</scope>
    <source>
        <strain evidence="11 12">RZ03</strain>
    </source>
</reference>
<keyword evidence="7 8" id="KW-0472">Membrane</keyword>
<dbReference type="PANTHER" id="PTHR42781:SF4">
    <property type="entry name" value="SPERMIDINE_PUTRESCINE IMPORT ATP-BINDING PROTEIN POTA"/>
    <property type="match status" value="1"/>
</dbReference>
<evidence type="ECO:0000256" key="3">
    <source>
        <dbReference type="ARBA" id="ARBA00022692"/>
    </source>
</evidence>
<name>A0A4S1DZ11_9FLAO</name>
<dbReference type="EMBL" id="SRSO01000007">
    <property type="protein sequence ID" value="TGV03379.1"/>
    <property type="molecule type" value="Genomic_DNA"/>
</dbReference>
<comment type="similarity">
    <text evidence="8">Belongs to the binding-protein-dependent transport system permease family.</text>
</comment>
<dbReference type="CDD" id="cd06261">
    <property type="entry name" value="TM_PBP2"/>
    <property type="match status" value="1"/>
</dbReference>
<dbReference type="SMART" id="SM00382">
    <property type="entry name" value="AAA"/>
    <property type="match status" value="1"/>
</dbReference>
<dbReference type="PANTHER" id="PTHR42781">
    <property type="entry name" value="SPERMIDINE/PUTRESCINE IMPORT ATP-BINDING PROTEIN POTA"/>
    <property type="match status" value="1"/>
</dbReference>
<evidence type="ECO:0000256" key="5">
    <source>
        <dbReference type="ARBA" id="ARBA00022840"/>
    </source>
</evidence>
<dbReference type="InterPro" id="IPR017871">
    <property type="entry name" value="ABC_transporter-like_CS"/>
</dbReference>
<keyword evidence="3 8" id="KW-0812">Transmembrane</keyword>
<dbReference type="Gene3D" id="1.10.3720.10">
    <property type="entry name" value="MetI-like"/>
    <property type="match status" value="1"/>
</dbReference>
<dbReference type="PROSITE" id="PS50928">
    <property type="entry name" value="ABC_TM1"/>
    <property type="match status" value="1"/>
</dbReference>
<keyword evidence="6 8" id="KW-1133">Transmembrane helix</keyword>
<feature type="domain" description="ABC transporter" evidence="9">
    <location>
        <begin position="304"/>
        <end position="531"/>
    </location>
</feature>
<evidence type="ECO:0000256" key="7">
    <source>
        <dbReference type="ARBA" id="ARBA00023136"/>
    </source>
</evidence>
<keyword evidence="2 8" id="KW-0813">Transport</keyword>
<dbReference type="Proteomes" id="UP000307602">
    <property type="component" value="Unassembled WGS sequence"/>
</dbReference>
<dbReference type="InterPro" id="IPR003593">
    <property type="entry name" value="AAA+_ATPase"/>
</dbReference>
<dbReference type="GO" id="GO:0016887">
    <property type="term" value="F:ATP hydrolysis activity"/>
    <property type="evidence" value="ECO:0007669"/>
    <property type="project" value="InterPro"/>
</dbReference>
<evidence type="ECO:0000259" key="10">
    <source>
        <dbReference type="PROSITE" id="PS50928"/>
    </source>
</evidence>
<proteinExistence type="inferred from homology"/>
<dbReference type="Pfam" id="PF00528">
    <property type="entry name" value="BPD_transp_1"/>
    <property type="match status" value="1"/>
</dbReference>
<dbReference type="Pfam" id="PF00005">
    <property type="entry name" value="ABC_tran"/>
    <property type="match status" value="1"/>
</dbReference>
<dbReference type="Gene3D" id="3.40.50.300">
    <property type="entry name" value="P-loop containing nucleotide triphosphate hydrolases"/>
    <property type="match status" value="1"/>
</dbReference>
<feature type="transmembrane region" description="Helical" evidence="8">
    <location>
        <begin position="25"/>
        <end position="47"/>
    </location>
</feature>
<dbReference type="InterPro" id="IPR050093">
    <property type="entry name" value="ABC_SmlMolc_Importer"/>
</dbReference>
<dbReference type="SUPFAM" id="SSF52540">
    <property type="entry name" value="P-loop containing nucleoside triphosphate hydrolases"/>
    <property type="match status" value="1"/>
</dbReference>
<sequence>MNHFLKKLMKLGLNSIIGLVKFKKAFQFILGFILLFIFIEFLSYAFFLPDSGSILIALKFLFNEGILLHDISVSSARWIIGWSVGSSLGILFGIITGRNKIIATFIEGFILILRAVPFIALVPLVIYIFGLAESGKFFIIGWASFSVTWAVIHESSRKVSQMIYWRSRSLGVNKISWIFKIMLPHINSSILSALRTSLSLGLIVVAVAELSGVYEYSASHWWSEGIGYRIFRASDQARDDIMMASILVFSFLGITYDFILSSTWKMLSSVRYYFKKKSIIKKIKMLTEVSTNKQEILLTSAADLEIRNLSARYSDFKVFDDFNVELKTGSVLSIVGESGSGKSTLLKSIGHFNNGDLQSIGTVLLNSNEIDKVSSSIGIVFQEPALFDNLTIWENVIIGNNIRAIEDKILALNLIKNFGLLDKLTEKASNLSGGQRQRLALASAIANKPLLLLLDEPFGALDAITRHKLQRFFNEKINGKITSVFVTHDINEAIIIGNKVIVGLKKGKKEFIINNEKDVSGFEFTEQFVGLKKSILSALEND</sequence>
<evidence type="ECO:0000256" key="2">
    <source>
        <dbReference type="ARBA" id="ARBA00022448"/>
    </source>
</evidence>
<feature type="transmembrane region" description="Helical" evidence="8">
    <location>
        <begin position="241"/>
        <end position="267"/>
    </location>
</feature>
<evidence type="ECO:0000256" key="6">
    <source>
        <dbReference type="ARBA" id="ARBA00022989"/>
    </source>
</evidence>
<dbReference type="PROSITE" id="PS00211">
    <property type="entry name" value="ABC_TRANSPORTER_1"/>
    <property type="match status" value="1"/>
</dbReference>
<dbReference type="InterPro" id="IPR035906">
    <property type="entry name" value="MetI-like_sf"/>
</dbReference>
<keyword evidence="5 11" id="KW-0067">ATP-binding</keyword>
<evidence type="ECO:0000256" key="8">
    <source>
        <dbReference type="RuleBase" id="RU363032"/>
    </source>
</evidence>
<protein>
    <submittedName>
        <fullName evidence="11">ATP-binding cassette domain-containing protein</fullName>
    </submittedName>
</protein>
<organism evidence="11 12">
    <name type="scientific">Flavivirga rizhaonensis</name>
    <dbReference type="NCBI Taxonomy" id="2559571"/>
    <lineage>
        <taxon>Bacteria</taxon>
        <taxon>Pseudomonadati</taxon>
        <taxon>Bacteroidota</taxon>
        <taxon>Flavobacteriia</taxon>
        <taxon>Flavobacteriales</taxon>
        <taxon>Flavobacteriaceae</taxon>
        <taxon>Flavivirga</taxon>
    </lineage>
</organism>
<accession>A0A4S1DZ11</accession>
<evidence type="ECO:0000256" key="1">
    <source>
        <dbReference type="ARBA" id="ARBA00004651"/>
    </source>
</evidence>
<dbReference type="InterPro" id="IPR027417">
    <property type="entry name" value="P-loop_NTPase"/>
</dbReference>
<dbReference type="AlphaFoldDB" id="A0A4S1DZ11"/>
<evidence type="ECO:0000256" key="4">
    <source>
        <dbReference type="ARBA" id="ARBA00022741"/>
    </source>
</evidence>
<feature type="domain" description="ABC transmembrane type-1" evidence="10">
    <location>
        <begin position="67"/>
        <end position="260"/>
    </location>
</feature>
<keyword evidence="4" id="KW-0547">Nucleotide-binding</keyword>
<feature type="transmembrane region" description="Helical" evidence="8">
    <location>
        <begin position="109"/>
        <end position="129"/>
    </location>
</feature>